<protein>
    <submittedName>
        <fullName evidence="5">Saccharopine dehydrogenase-like oxidoreductase-like</fullName>
    </submittedName>
</protein>
<dbReference type="Pfam" id="PF03435">
    <property type="entry name" value="Sacchrp_dh_NADP"/>
    <property type="match status" value="1"/>
</dbReference>
<keyword evidence="2" id="KW-0812">Transmembrane</keyword>
<dbReference type="InterPro" id="IPR051276">
    <property type="entry name" value="Saccharopine_DH-like_oxidrdct"/>
</dbReference>
<feature type="transmembrane region" description="Helical" evidence="2">
    <location>
        <begin position="272"/>
        <end position="297"/>
    </location>
</feature>
<dbReference type="InterPro" id="IPR005097">
    <property type="entry name" value="Sacchrp_dh_NADP-bd"/>
</dbReference>
<proteinExistence type="inferred from homology"/>
<name>A0ABM0GLG6_SACKO</name>
<keyword evidence="2" id="KW-1133">Transmembrane helix</keyword>
<accession>A0ABM0GLG6</accession>
<keyword evidence="2" id="KW-0472">Membrane</keyword>
<evidence type="ECO:0000256" key="1">
    <source>
        <dbReference type="ARBA" id="ARBA00038048"/>
    </source>
</evidence>
<feature type="domain" description="Saccharopine dehydrogenase NADP binding" evidence="3">
    <location>
        <begin position="13"/>
        <end position="147"/>
    </location>
</feature>
<evidence type="ECO:0000313" key="4">
    <source>
        <dbReference type="Proteomes" id="UP000694865"/>
    </source>
</evidence>
<dbReference type="InterPro" id="IPR036291">
    <property type="entry name" value="NAD(P)-bd_dom_sf"/>
</dbReference>
<dbReference type="Gene3D" id="3.40.50.720">
    <property type="entry name" value="NAD(P)-binding Rossmann-like Domain"/>
    <property type="match status" value="1"/>
</dbReference>
<dbReference type="Proteomes" id="UP000694865">
    <property type="component" value="Unplaced"/>
</dbReference>
<keyword evidence="4" id="KW-1185">Reference proteome</keyword>
<comment type="similarity">
    <text evidence="1">Belongs to the saccharopine dehydrogenase family.</text>
</comment>
<organism evidence="4 5">
    <name type="scientific">Saccoglossus kowalevskii</name>
    <name type="common">Acorn worm</name>
    <dbReference type="NCBI Taxonomy" id="10224"/>
    <lineage>
        <taxon>Eukaryota</taxon>
        <taxon>Metazoa</taxon>
        <taxon>Hemichordata</taxon>
        <taxon>Enteropneusta</taxon>
        <taxon>Harrimaniidae</taxon>
        <taxon>Saccoglossus</taxon>
    </lineage>
</organism>
<dbReference type="PANTHER" id="PTHR12286">
    <property type="entry name" value="SACCHAROPINE DEHYDROGENASE-LIKE OXIDOREDUCTASE"/>
    <property type="match status" value="1"/>
</dbReference>
<dbReference type="PANTHER" id="PTHR12286:SF5">
    <property type="entry name" value="SACCHAROPINE DEHYDROGENASE-LIKE OXIDOREDUCTASE"/>
    <property type="match status" value="1"/>
</dbReference>
<gene>
    <name evidence="5" type="primary">LOC100374065</name>
</gene>
<evidence type="ECO:0000259" key="3">
    <source>
        <dbReference type="Pfam" id="PF03435"/>
    </source>
</evidence>
<dbReference type="GeneID" id="100374065"/>
<evidence type="ECO:0000313" key="5">
    <source>
        <dbReference type="RefSeq" id="XP_002732534.1"/>
    </source>
</evidence>
<dbReference type="SUPFAM" id="SSF51735">
    <property type="entry name" value="NAD(P)-binding Rossmann-fold domains"/>
    <property type="match status" value="1"/>
</dbReference>
<evidence type="ECO:0000256" key="2">
    <source>
        <dbReference type="SAM" id="Phobius"/>
    </source>
</evidence>
<sequence>MIMAAPVERKFDVVIFGASGFTGQFVVEELARVADEERDIKWAIAGRSKGKLNDVLKQAESVTGYSLSNIDVIIADVADEESLESMCKQTKLVLNCVGPYRFWGEQVVKSCVENGCHHIDISGEPQFLETMQLKYDSKARENSVFVIGTCGFDSVPADIGTNFIQQQFPGELNSVESYVTFNNGPKGGGLHYGTWLSAIHGLGDQQNLRKIRKQINPEPMPKMKPTLQRRGAVFHSSDMNKWCIPFLGADAAVVRRTQRYQHEKRNKRPIQYGAYLALPNIFALIGLMLFGLIFIIMTKFRLGMYLLAKYPRLFSAGMCSHEGPSREQMKGSSFSMTFFGQGFNKDSSNKDQNDMKMVTKVTGPEPGYITTPIAMVQCAVTVLKEPQSLPQCGGVFTPGTMFMDTKIIERLNNHGIKFTVVGDAK</sequence>
<reference evidence="5" key="1">
    <citation type="submission" date="2025-08" db="UniProtKB">
        <authorList>
            <consortium name="RefSeq"/>
        </authorList>
    </citation>
    <scope>IDENTIFICATION</scope>
    <source>
        <tissue evidence="5">Testes</tissue>
    </source>
</reference>
<dbReference type="RefSeq" id="XP_002732534.1">
    <property type="nucleotide sequence ID" value="XM_002732488.2"/>
</dbReference>